<protein>
    <submittedName>
        <fullName evidence="4">Glycosyl transferase family 1</fullName>
    </submittedName>
</protein>
<evidence type="ECO:0000256" key="1">
    <source>
        <dbReference type="ARBA" id="ARBA00022679"/>
    </source>
</evidence>
<proteinExistence type="predicted"/>
<sequence length="367" mass="41392">MRVALDYRPATVAPSSGIARQVKALEQALREHSDTEVMLFSEAPLDHLQRETAVCPAWASPLDGLQRPQVRLRFERKFLPRALHEQRIDLYIATANMGLPLSRKPVGTRYVLILHDLFQLTQRNFHRSRIKALAYRLIDGASIAWSVWRADRVWCPSQFSCNEAKRLFPWARSKFRVLYNLVPEFTDAPEPLPDGLPTRYWLVVGTREPRKNMELFLTQWQASRTKNPNVPDLVLVGHASDVPNALGGLDGLHWRSGLSDGQLQALYRHAACLWQPSYAEGFGLPVVEALSVGTPVAVARGSALDEVAPPAAPRFDPHDGRQLQAVMLSLAEPDTTLNPEPQRTWARQFAEPAYRLHLDTLLKELTP</sequence>
<dbReference type="AlphaFoldDB" id="A0A120EAI4"/>
<dbReference type="GO" id="GO:0016757">
    <property type="term" value="F:glycosyltransferase activity"/>
    <property type="evidence" value="ECO:0007669"/>
    <property type="project" value="InterPro"/>
</dbReference>
<comment type="caution">
    <text evidence="4">The sequence shown here is derived from an EMBL/GenBank/DDBJ whole genome shotgun (WGS) entry which is preliminary data.</text>
</comment>
<evidence type="ECO:0000313" key="4">
    <source>
        <dbReference type="EMBL" id="KWU52830.1"/>
    </source>
</evidence>
<dbReference type="Gene3D" id="3.40.50.2000">
    <property type="entry name" value="Glycogen Phosphorylase B"/>
    <property type="match status" value="2"/>
</dbReference>
<reference evidence="5" key="1">
    <citation type="submission" date="2016-01" db="EMBL/GenBank/DDBJ databases">
        <authorList>
            <person name="Gamez R.M."/>
            <person name="Rodriguez F."/>
            <person name="Bernal J.F."/>
            <person name="Agarwala R."/>
            <person name="Landsman D."/>
            <person name="Marino-Ramirez L."/>
        </authorList>
    </citation>
    <scope>NUCLEOTIDE SEQUENCE [LARGE SCALE GENOMIC DNA]</scope>
    <source>
        <strain evidence="5">Ps006</strain>
    </source>
</reference>
<dbReference type="SUPFAM" id="SSF53756">
    <property type="entry name" value="UDP-Glycosyltransferase/glycogen phosphorylase"/>
    <property type="match status" value="1"/>
</dbReference>
<dbReference type="OrthoDB" id="9801609at2"/>
<feature type="domain" description="Glycosyltransferase subfamily 4-like N-terminal" evidence="3">
    <location>
        <begin position="16"/>
        <end position="182"/>
    </location>
</feature>
<dbReference type="Proteomes" id="UP000067111">
    <property type="component" value="Unassembled WGS sequence"/>
</dbReference>
<evidence type="ECO:0000313" key="5">
    <source>
        <dbReference type="Proteomes" id="UP000067111"/>
    </source>
</evidence>
<dbReference type="Pfam" id="PF00534">
    <property type="entry name" value="Glycos_transf_1"/>
    <property type="match status" value="1"/>
</dbReference>
<keyword evidence="1 4" id="KW-0808">Transferase</keyword>
<dbReference type="InterPro" id="IPR028098">
    <property type="entry name" value="Glyco_trans_4-like_N"/>
</dbReference>
<dbReference type="CDD" id="cd03809">
    <property type="entry name" value="GT4_MtfB-like"/>
    <property type="match status" value="1"/>
</dbReference>
<feature type="domain" description="Glycosyl transferase family 1" evidence="2">
    <location>
        <begin position="199"/>
        <end position="307"/>
    </location>
</feature>
<accession>A0A120EAI4</accession>
<dbReference type="InterPro" id="IPR001296">
    <property type="entry name" value="Glyco_trans_1"/>
</dbReference>
<name>A0A120EAI4_9PSED</name>
<organism evidence="4 5">
    <name type="scientific">Pseudomonas palleroniana</name>
    <dbReference type="NCBI Taxonomy" id="191390"/>
    <lineage>
        <taxon>Bacteria</taxon>
        <taxon>Pseudomonadati</taxon>
        <taxon>Pseudomonadota</taxon>
        <taxon>Gammaproteobacteria</taxon>
        <taxon>Pseudomonadales</taxon>
        <taxon>Pseudomonadaceae</taxon>
        <taxon>Pseudomonas</taxon>
    </lineage>
</organism>
<dbReference type="RefSeq" id="WP_060752362.1">
    <property type="nucleotide sequence ID" value="NZ_LRMR01000002.1"/>
</dbReference>
<dbReference type="GO" id="GO:0009103">
    <property type="term" value="P:lipopolysaccharide biosynthetic process"/>
    <property type="evidence" value="ECO:0007669"/>
    <property type="project" value="TreeGrafter"/>
</dbReference>
<evidence type="ECO:0000259" key="3">
    <source>
        <dbReference type="Pfam" id="PF13439"/>
    </source>
</evidence>
<dbReference type="EMBL" id="LRMR01000002">
    <property type="protein sequence ID" value="KWU52830.1"/>
    <property type="molecule type" value="Genomic_DNA"/>
</dbReference>
<gene>
    <name evidence="4" type="ORF">AWV77_00740</name>
</gene>
<dbReference type="Pfam" id="PF13439">
    <property type="entry name" value="Glyco_transf_4"/>
    <property type="match status" value="1"/>
</dbReference>
<evidence type="ECO:0000259" key="2">
    <source>
        <dbReference type="Pfam" id="PF00534"/>
    </source>
</evidence>
<dbReference type="PANTHER" id="PTHR46401:SF2">
    <property type="entry name" value="GLYCOSYLTRANSFERASE WBBK-RELATED"/>
    <property type="match status" value="1"/>
</dbReference>
<dbReference type="PANTHER" id="PTHR46401">
    <property type="entry name" value="GLYCOSYLTRANSFERASE WBBK-RELATED"/>
    <property type="match status" value="1"/>
</dbReference>